<dbReference type="RefSeq" id="WP_344705515.1">
    <property type="nucleotide sequence ID" value="NZ_BAABBQ010000001.1"/>
</dbReference>
<evidence type="ECO:0000313" key="2">
    <source>
        <dbReference type="EMBL" id="GAA4008723.1"/>
    </source>
</evidence>
<dbReference type="EMBL" id="BAABBQ010000001">
    <property type="protein sequence ID" value="GAA4008723.1"/>
    <property type="molecule type" value="Genomic_DNA"/>
</dbReference>
<reference evidence="3" key="1">
    <citation type="journal article" date="2019" name="Int. J. Syst. Evol. Microbiol.">
        <title>The Global Catalogue of Microorganisms (GCM) 10K type strain sequencing project: providing services to taxonomists for standard genome sequencing and annotation.</title>
        <authorList>
            <consortium name="The Broad Institute Genomics Platform"/>
            <consortium name="The Broad Institute Genome Sequencing Center for Infectious Disease"/>
            <person name="Wu L."/>
            <person name="Ma J."/>
        </authorList>
    </citation>
    <scope>NUCLEOTIDE SEQUENCE [LARGE SCALE GENOMIC DNA]</scope>
    <source>
        <strain evidence="3">JCM 17563</strain>
    </source>
</reference>
<feature type="transmembrane region" description="Helical" evidence="1">
    <location>
        <begin position="71"/>
        <end position="92"/>
    </location>
</feature>
<name>A0ABP7S9I6_9SPHN</name>
<organism evidence="2 3">
    <name type="scientific">Sphingomonas swuensis</name>
    <dbReference type="NCBI Taxonomy" id="977800"/>
    <lineage>
        <taxon>Bacteria</taxon>
        <taxon>Pseudomonadati</taxon>
        <taxon>Pseudomonadota</taxon>
        <taxon>Alphaproteobacteria</taxon>
        <taxon>Sphingomonadales</taxon>
        <taxon>Sphingomonadaceae</taxon>
        <taxon>Sphingomonas</taxon>
    </lineage>
</organism>
<feature type="transmembrane region" description="Helical" evidence="1">
    <location>
        <begin position="38"/>
        <end position="59"/>
    </location>
</feature>
<keyword evidence="1" id="KW-1133">Transmembrane helix</keyword>
<proteinExistence type="predicted"/>
<keyword evidence="3" id="KW-1185">Reference proteome</keyword>
<gene>
    <name evidence="2" type="ORF">GCM10022280_01840</name>
</gene>
<keyword evidence="1" id="KW-0812">Transmembrane</keyword>
<feature type="transmembrane region" description="Helical" evidence="1">
    <location>
        <begin position="166"/>
        <end position="183"/>
    </location>
</feature>
<dbReference type="Proteomes" id="UP001500235">
    <property type="component" value="Unassembled WGS sequence"/>
</dbReference>
<feature type="transmembrane region" description="Helical" evidence="1">
    <location>
        <begin position="6"/>
        <end position="26"/>
    </location>
</feature>
<accession>A0ABP7S9I6</accession>
<sequence>MDAFDYLAVLLSIILGLAIQQVLQGYRALILSRARVRFYGPPLVWSAFILAMVAQHWWASFGLAGRSEWSFADFAACLLVTALIYMAAAIVLPDVRPQEELDLERHYYDERTAFFGLLLAAVAASVLREVQLEGRLPEPTNLAFHGVFAAVALVGLATRTGWVHKLLAGAVTVSFVAYVWALFGRLG</sequence>
<feature type="transmembrane region" description="Helical" evidence="1">
    <location>
        <begin position="113"/>
        <end position="130"/>
    </location>
</feature>
<keyword evidence="1" id="KW-0472">Membrane</keyword>
<evidence type="ECO:0000313" key="3">
    <source>
        <dbReference type="Proteomes" id="UP001500235"/>
    </source>
</evidence>
<evidence type="ECO:0000256" key="1">
    <source>
        <dbReference type="SAM" id="Phobius"/>
    </source>
</evidence>
<protein>
    <submittedName>
        <fullName evidence="2">Uncharacterized protein</fullName>
    </submittedName>
</protein>
<feature type="transmembrane region" description="Helical" evidence="1">
    <location>
        <begin position="142"/>
        <end position="159"/>
    </location>
</feature>
<comment type="caution">
    <text evidence="2">The sequence shown here is derived from an EMBL/GenBank/DDBJ whole genome shotgun (WGS) entry which is preliminary data.</text>
</comment>